<feature type="transmembrane region" description="Helical" evidence="6">
    <location>
        <begin position="336"/>
        <end position="358"/>
    </location>
</feature>
<evidence type="ECO:0000313" key="8">
    <source>
        <dbReference type="EMBL" id="KAL2099696.1"/>
    </source>
</evidence>
<feature type="transmembrane region" description="Helical" evidence="6">
    <location>
        <begin position="258"/>
        <end position="282"/>
    </location>
</feature>
<evidence type="ECO:0008006" key="10">
    <source>
        <dbReference type="Google" id="ProtNLM"/>
    </source>
</evidence>
<keyword evidence="4 6" id="KW-1133">Transmembrane helix</keyword>
<dbReference type="Pfam" id="PF07857">
    <property type="entry name" value="TMEM144"/>
    <property type="match status" value="1"/>
</dbReference>
<dbReference type="EMBL" id="JBHFQA010000004">
    <property type="protein sequence ID" value="KAL2099696.1"/>
    <property type="molecule type" value="Genomic_DNA"/>
</dbReference>
<comment type="similarity">
    <text evidence="2">Belongs to the TMEM144 family.</text>
</comment>
<feature type="transmembrane region" description="Helical" evidence="6">
    <location>
        <begin position="148"/>
        <end position="169"/>
    </location>
</feature>
<comment type="caution">
    <text evidence="8">The sequence shown here is derived from an EMBL/GenBank/DDBJ whole genome shotgun (WGS) entry which is preliminary data.</text>
</comment>
<dbReference type="InterPro" id="IPR010651">
    <property type="entry name" value="Sugar_transport"/>
</dbReference>
<feature type="transmembrane region" description="Helical" evidence="6">
    <location>
        <begin position="394"/>
        <end position="413"/>
    </location>
</feature>
<evidence type="ECO:0000256" key="4">
    <source>
        <dbReference type="ARBA" id="ARBA00022989"/>
    </source>
</evidence>
<feature type="transmembrane region" description="Helical" evidence="6">
    <location>
        <begin position="181"/>
        <end position="200"/>
    </location>
</feature>
<accession>A0ABD1KL37</accession>
<evidence type="ECO:0000256" key="2">
    <source>
        <dbReference type="ARBA" id="ARBA00005731"/>
    </source>
</evidence>
<evidence type="ECO:0000256" key="5">
    <source>
        <dbReference type="ARBA" id="ARBA00023136"/>
    </source>
</evidence>
<feature type="transmembrane region" description="Helical" evidence="6">
    <location>
        <begin position="62"/>
        <end position="82"/>
    </location>
</feature>
<keyword evidence="9" id="KW-1185">Reference proteome</keyword>
<evidence type="ECO:0000256" key="7">
    <source>
        <dbReference type="SAM" id="SignalP"/>
    </source>
</evidence>
<comment type="subcellular location">
    <subcellularLocation>
        <location evidence="1">Membrane</location>
        <topology evidence="1">Multi-pass membrane protein</topology>
    </subcellularLocation>
</comment>
<dbReference type="InterPro" id="IPR012435">
    <property type="entry name" value="TMEM144"/>
</dbReference>
<dbReference type="PANTHER" id="PTHR16119:SF17">
    <property type="entry name" value="TRANSMEMBRANE PROTEIN 144"/>
    <property type="match status" value="1"/>
</dbReference>
<sequence>MAVRRSLLQACAVAILIQVAAAQVYDASLNLNEWPGDVAFRGSQGADSNTSQPLTNRTTTQLYIKGFLSLGLSIIAFGSSLVPIKNTETGDGFFFQWIFCSTMWLESLPVHFIQGSTQTWLLSILAGCLFGIANLTTIPIIRTIGLGLGFLIWSTFCLLTGWASARFGWFGLVPQDVASPVLNYVGTSLATVSVFILFFIKTESTTEAEQVEDDTETLIQDETDRSYGNKLRLVDEGLVAEYKQEPWEDKLSPLQRKIMGCSLATFAGVLYGCCYTPIIFVKNSAMRNNTYFMGASQYDLDYIFPFMTGVCAITTLAFYVYCAVMKNRPYLPAKCVLPAFFSGTLQFGAQLTWFLSSYNLGTVITYPIGTAGPALVSLAWSVFYFREIRGMNNFVLLGAVLITVLTGITLITVSKIK</sequence>
<dbReference type="Proteomes" id="UP001591681">
    <property type="component" value="Unassembled WGS sequence"/>
</dbReference>
<dbReference type="AlphaFoldDB" id="A0ABD1KL37"/>
<keyword evidence="7" id="KW-0732">Signal</keyword>
<proteinExistence type="inferred from homology"/>
<keyword evidence="5 6" id="KW-0472">Membrane</keyword>
<dbReference type="PANTHER" id="PTHR16119">
    <property type="entry name" value="TRANSMEMBRANE PROTEIN 144"/>
    <property type="match status" value="1"/>
</dbReference>
<feature type="transmembrane region" description="Helical" evidence="6">
    <location>
        <begin position="302"/>
        <end position="324"/>
    </location>
</feature>
<evidence type="ECO:0000256" key="6">
    <source>
        <dbReference type="SAM" id="Phobius"/>
    </source>
</evidence>
<organism evidence="8 9">
    <name type="scientific">Coilia grayii</name>
    <name type="common">Gray's grenadier anchovy</name>
    <dbReference type="NCBI Taxonomy" id="363190"/>
    <lineage>
        <taxon>Eukaryota</taxon>
        <taxon>Metazoa</taxon>
        <taxon>Chordata</taxon>
        <taxon>Craniata</taxon>
        <taxon>Vertebrata</taxon>
        <taxon>Euteleostomi</taxon>
        <taxon>Actinopterygii</taxon>
        <taxon>Neopterygii</taxon>
        <taxon>Teleostei</taxon>
        <taxon>Clupei</taxon>
        <taxon>Clupeiformes</taxon>
        <taxon>Clupeoidei</taxon>
        <taxon>Engraulidae</taxon>
        <taxon>Coilinae</taxon>
        <taxon>Coilia</taxon>
    </lineage>
</organism>
<feature type="transmembrane region" description="Helical" evidence="6">
    <location>
        <begin position="364"/>
        <end position="385"/>
    </location>
</feature>
<name>A0ABD1KL37_9TELE</name>
<evidence type="ECO:0000256" key="1">
    <source>
        <dbReference type="ARBA" id="ARBA00004141"/>
    </source>
</evidence>
<keyword evidence="3 6" id="KW-0812">Transmembrane</keyword>
<gene>
    <name evidence="8" type="ORF">ACEWY4_004090</name>
</gene>
<evidence type="ECO:0000256" key="3">
    <source>
        <dbReference type="ARBA" id="ARBA00022692"/>
    </source>
</evidence>
<dbReference type="GO" id="GO:0016020">
    <property type="term" value="C:membrane"/>
    <property type="evidence" value="ECO:0007669"/>
    <property type="project" value="UniProtKB-SubCell"/>
</dbReference>
<protein>
    <recommendedName>
        <fullName evidence="10">Transmembrane protein 144</fullName>
    </recommendedName>
</protein>
<reference evidence="8 9" key="1">
    <citation type="submission" date="2024-09" db="EMBL/GenBank/DDBJ databases">
        <title>A chromosome-level genome assembly of Gray's grenadier anchovy, Coilia grayii.</title>
        <authorList>
            <person name="Fu Z."/>
        </authorList>
    </citation>
    <scope>NUCLEOTIDE SEQUENCE [LARGE SCALE GENOMIC DNA]</scope>
    <source>
        <strain evidence="8">G4</strain>
        <tissue evidence="8">Muscle</tissue>
    </source>
</reference>
<feature type="signal peptide" evidence="7">
    <location>
        <begin position="1"/>
        <end position="22"/>
    </location>
</feature>
<feature type="transmembrane region" description="Helical" evidence="6">
    <location>
        <begin position="120"/>
        <end position="141"/>
    </location>
</feature>
<evidence type="ECO:0000313" key="9">
    <source>
        <dbReference type="Proteomes" id="UP001591681"/>
    </source>
</evidence>
<feature type="chain" id="PRO_5044833613" description="Transmembrane protein 144" evidence="7">
    <location>
        <begin position="23"/>
        <end position="417"/>
    </location>
</feature>